<organism evidence="12 13">
    <name type="scientific">Macrostomum lignano</name>
    <dbReference type="NCBI Taxonomy" id="282301"/>
    <lineage>
        <taxon>Eukaryota</taxon>
        <taxon>Metazoa</taxon>
        <taxon>Spiralia</taxon>
        <taxon>Lophotrochozoa</taxon>
        <taxon>Platyhelminthes</taxon>
        <taxon>Rhabditophora</taxon>
        <taxon>Macrostomorpha</taxon>
        <taxon>Macrostomida</taxon>
        <taxon>Macrostomidae</taxon>
        <taxon>Macrostomum</taxon>
    </lineage>
</organism>
<keyword evidence="5" id="KW-0547">Nucleotide-binding</keyword>
<comment type="catalytic activity">
    <reaction evidence="9">
        <text>L-seryl-[protein] + ATP = O-phospho-L-seryl-[protein] + ADP + H(+)</text>
        <dbReference type="Rhea" id="RHEA:17989"/>
        <dbReference type="Rhea" id="RHEA-COMP:9863"/>
        <dbReference type="Rhea" id="RHEA-COMP:11604"/>
        <dbReference type="ChEBI" id="CHEBI:15378"/>
        <dbReference type="ChEBI" id="CHEBI:29999"/>
        <dbReference type="ChEBI" id="CHEBI:30616"/>
        <dbReference type="ChEBI" id="CHEBI:83421"/>
        <dbReference type="ChEBI" id="CHEBI:456216"/>
        <dbReference type="EC" id="2.7.11.1"/>
    </reaction>
</comment>
<dbReference type="FunFam" id="3.30.200.20:FF:000192">
    <property type="entry name" value="Serine/threonine-protein kinase cot-1"/>
    <property type="match status" value="1"/>
</dbReference>
<dbReference type="SUPFAM" id="SSF56112">
    <property type="entry name" value="Protein kinase-like (PK-like)"/>
    <property type="match status" value="1"/>
</dbReference>
<dbReference type="GO" id="GO:0035556">
    <property type="term" value="P:intracellular signal transduction"/>
    <property type="evidence" value="ECO:0007669"/>
    <property type="project" value="TreeGrafter"/>
</dbReference>
<evidence type="ECO:0000256" key="6">
    <source>
        <dbReference type="ARBA" id="ARBA00022777"/>
    </source>
</evidence>
<evidence type="ECO:0000313" key="12">
    <source>
        <dbReference type="Proteomes" id="UP000095280"/>
    </source>
</evidence>
<proteinExistence type="predicted"/>
<dbReference type="EC" id="2.7.11.1" evidence="1"/>
<reference evidence="13" key="1">
    <citation type="submission" date="2016-11" db="UniProtKB">
        <authorList>
            <consortium name="WormBaseParasite"/>
        </authorList>
    </citation>
    <scope>IDENTIFICATION</scope>
</reference>
<dbReference type="WBParaSite" id="maker-unitig_35294-snap-gene-0.2-mRNA-1">
    <property type="protein sequence ID" value="maker-unitig_35294-snap-gene-0.2-mRNA-1"/>
    <property type="gene ID" value="maker-unitig_35294-snap-gene-0.2"/>
</dbReference>
<protein>
    <recommendedName>
        <fullName evidence="1">non-specific serine/threonine protein kinase</fullName>
        <ecNumber evidence="1">2.7.11.1</ecNumber>
    </recommendedName>
</protein>
<feature type="region of interest" description="Disordered" evidence="10">
    <location>
        <begin position="389"/>
        <end position="500"/>
    </location>
</feature>
<feature type="region of interest" description="Disordered" evidence="10">
    <location>
        <begin position="1"/>
        <end position="73"/>
    </location>
</feature>
<dbReference type="InterPro" id="IPR050236">
    <property type="entry name" value="Ser_Thr_kinase_AGC"/>
</dbReference>
<evidence type="ECO:0000256" key="7">
    <source>
        <dbReference type="ARBA" id="ARBA00022840"/>
    </source>
</evidence>
<dbReference type="GO" id="GO:0007010">
    <property type="term" value="P:cytoskeleton organization"/>
    <property type="evidence" value="ECO:0007669"/>
    <property type="project" value="UniProtKB-ARBA"/>
</dbReference>
<evidence type="ECO:0000256" key="5">
    <source>
        <dbReference type="ARBA" id="ARBA00022741"/>
    </source>
</evidence>
<dbReference type="InterPro" id="IPR000719">
    <property type="entry name" value="Prot_kinase_dom"/>
</dbReference>
<accession>A0A1I8FIG4</accession>
<feature type="compositionally biased region" description="Polar residues" evidence="10">
    <location>
        <begin position="442"/>
        <end position="451"/>
    </location>
</feature>
<dbReference type="PROSITE" id="PS50011">
    <property type="entry name" value="PROTEIN_KINASE_DOM"/>
    <property type="match status" value="1"/>
</dbReference>
<evidence type="ECO:0000256" key="2">
    <source>
        <dbReference type="ARBA" id="ARBA00022527"/>
    </source>
</evidence>
<evidence type="ECO:0000256" key="1">
    <source>
        <dbReference type="ARBA" id="ARBA00012513"/>
    </source>
</evidence>
<keyword evidence="2" id="KW-0723">Serine/threonine-protein kinase</keyword>
<keyword evidence="6" id="KW-0418">Kinase</keyword>
<dbReference type="AlphaFoldDB" id="A0A1I8FIG4"/>
<evidence type="ECO:0000256" key="4">
    <source>
        <dbReference type="ARBA" id="ARBA00022679"/>
    </source>
</evidence>
<keyword evidence="3" id="KW-0597">Phosphoprotein</keyword>
<dbReference type="Gene3D" id="1.10.510.10">
    <property type="entry name" value="Transferase(Phosphotransferase) domain 1"/>
    <property type="match status" value="2"/>
</dbReference>
<comment type="catalytic activity">
    <reaction evidence="8">
        <text>L-threonyl-[protein] + ATP = O-phospho-L-threonyl-[protein] + ADP + H(+)</text>
        <dbReference type="Rhea" id="RHEA:46608"/>
        <dbReference type="Rhea" id="RHEA-COMP:11060"/>
        <dbReference type="Rhea" id="RHEA-COMP:11605"/>
        <dbReference type="ChEBI" id="CHEBI:15378"/>
        <dbReference type="ChEBI" id="CHEBI:30013"/>
        <dbReference type="ChEBI" id="CHEBI:30616"/>
        <dbReference type="ChEBI" id="CHEBI:61977"/>
        <dbReference type="ChEBI" id="CHEBI:456216"/>
        <dbReference type="EC" id="2.7.11.1"/>
    </reaction>
</comment>
<keyword evidence="12" id="KW-1185">Reference proteome</keyword>
<evidence type="ECO:0000259" key="11">
    <source>
        <dbReference type="PROSITE" id="PS50011"/>
    </source>
</evidence>
<evidence type="ECO:0000256" key="9">
    <source>
        <dbReference type="ARBA" id="ARBA00048679"/>
    </source>
</evidence>
<feature type="compositionally biased region" description="Basic and acidic residues" evidence="10">
    <location>
        <begin position="55"/>
        <end position="65"/>
    </location>
</feature>
<evidence type="ECO:0000256" key="10">
    <source>
        <dbReference type="SAM" id="MobiDB-lite"/>
    </source>
</evidence>
<dbReference type="GO" id="GO:0005524">
    <property type="term" value="F:ATP binding"/>
    <property type="evidence" value="ECO:0007669"/>
    <property type="project" value="UniProtKB-KW"/>
</dbReference>
<dbReference type="Pfam" id="PF00069">
    <property type="entry name" value="Pkinase"/>
    <property type="match status" value="1"/>
</dbReference>
<dbReference type="FunFam" id="1.10.510.10:FF:000024">
    <property type="entry name" value="Probable serine/threonine-protein kinase cot-1"/>
    <property type="match status" value="1"/>
</dbReference>
<evidence type="ECO:0000313" key="13">
    <source>
        <dbReference type="WBParaSite" id="maker-unitig_35294-snap-gene-0.2-mRNA-1"/>
    </source>
</evidence>
<keyword evidence="4" id="KW-0808">Transferase</keyword>
<feature type="domain" description="Protein kinase" evidence="11">
    <location>
        <begin position="86"/>
        <end position="373"/>
    </location>
</feature>
<evidence type="ECO:0000256" key="3">
    <source>
        <dbReference type="ARBA" id="ARBA00022553"/>
    </source>
</evidence>
<dbReference type="PANTHER" id="PTHR24356">
    <property type="entry name" value="SERINE/THREONINE-PROTEIN KINASE"/>
    <property type="match status" value="1"/>
</dbReference>
<dbReference type="GO" id="GO:0004674">
    <property type="term" value="F:protein serine/threonine kinase activity"/>
    <property type="evidence" value="ECO:0007669"/>
    <property type="project" value="UniProtKB-KW"/>
</dbReference>
<evidence type="ECO:0000256" key="8">
    <source>
        <dbReference type="ARBA" id="ARBA00047899"/>
    </source>
</evidence>
<dbReference type="PANTHER" id="PTHR24356:SF184">
    <property type="entry name" value="SERINE_THREONINE-PROTEIN KINASE TRICORNERED"/>
    <property type="match status" value="1"/>
</dbReference>
<dbReference type="Proteomes" id="UP000095280">
    <property type="component" value="Unplaced"/>
</dbReference>
<dbReference type="InterPro" id="IPR011009">
    <property type="entry name" value="Kinase-like_dom_sf"/>
</dbReference>
<dbReference type="Gene3D" id="3.30.200.20">
    <property type="entry name" value="Phosphorylase Kinase, domain 1"/>
    <property type="match status" value="1"/>
</dbReference>
<sequence>MESWEQHAGGKGLLFPAGPEKTAMPPGSALSQHQLDRVKVAKLLEQTMDEEELNPDQKQERREQAQPEGDGIPSKFARARLTVDDFEPLKVIGKGAPGAKADTRHIYAMKILKKVDILEKDQVAHSRAERDIMAKADNAWVVKMYYSFQDQSSLYLVMEFLPGGDMMSLLIKRDTLTEVETQFYIGELLLALDSIHRRLGDGNVKPDNLLLDSRGHLKLSDFGLCTGLKKAHRTDFYRNLSAAQPADFAWHPTDSRHRAESWKHRRRQLAYSTVGTPDYIAPEVFSNSGYNKSVDFWSVGVIMFEMLVGFPPFCSDTPQETYRKVMRWRETLCFRRRSPQTRGLLQRPGLGHLRERPAAITVNIKAIDDTSNFDQFPDADLKWPTENHTSIKQRESHQTTNSQGEGQKRDRPIAKQSARGHRLPNQDFMESHTPSPRHRGTGSHSGRYQSSRKGREALRKSGLFPRVPAAPSPSRRRRQSPLHGPPTTQINSAGPTDKEC</sequence>
<keyword evidence="7" id="KW-0067">ATP-binding</keyword>
<name>A0A1I8FIG4_9PLAT</name>